<evidence type="ECO:0000313" key="3">
    <source>
        <dbReference type="Proteomes" id="UP000076858"/>
    </source>
</evidence>
<organism evidence="2 3">
    <name type="scientific">Daphnia magna</name>
    <dbReference type="NCBI Taxonomy" id="35525"/>
    <lineage>
        <taxon>Eukaryota</taxon>
        <taxon>Metazoa</taxon>
        <taxon>Ecdysozoa</taxon>
        <taxon>Arthropoda</taxon>
        <taxon>Crustacea</taxon>
        <taxon>Branchiopoda</taxon>
        <taxon>Diplostraca</taxon>
        <taxon>Cladocera</taxon>
        <taxon>Anomopoda</taxon>
        <taxon>Daphniidae</taxon>
        <taxon>Daphnia</taxon>
    </lineage>
</organism>
<sequence>MTNVIGLVMRGRKALLIACHLIITVSSEDDVTIINHFSCLMMRVGSINDLRLRIFPSSSPAATESIPVSLSNSFEFLWQIIIGGPLLP</sequence>
<accession>A0A162Q7I1</accession>
<evidence type="ECO:0000313" key="2">
    <source>
        <dbReference type="EMBL" id="KZS19426.1"/>
    </source>
</evidence>
<feature type="signal peptide" evidence="1">
    <location>
        <begin position="1"/>
        <end position="27"/>
    </location>
</feature>
<protein>
    <recommendedName>
        <fullName evidence="4">Secreted protein</fullName>
    </recommendedName>
</protein>
<reference evidence="2 3" key="1">
    <citation type="submission" date="2016-03" db="EMBL/GenBank/DDBJ databases">
        <title>EvidentialGene: Evidence-directed Construction of Genes on Genomes.</title>
        <authorList>
            <person name="Gilbert D.G."/>
            <person name="Choi J.-H."/>
            <person name="Mockaitis K."/>
            <person name="Colbourne J."/>
            <person name="Pfrender M."/>
        </authorList>
    </citation>
    <scope>NUCLEOTIDE SEQUENCE [LARGE SCALE GENOMIC DNA]</scope>
    <source>
        <strain evidence="2 3">Xinb3</strain>
        <tissue evidence="2">Complete organism</tissue>
    </source>
</reference>
<keyword evidence="3" id="KW-1185">Reference proteome</keyword>
<dbReference type="Proteomes" id="UP000076858">
    <property type="component" value="Unassembled WGS sequence"/>
</dbReference>
<name>A0A162Q7I1_9CRUS</name>
<gene>
    <name evidence="2" type="ORF">APZ42_014329</name>
</gene>
<dbReference type="EMBL" id="LRGB01000389">
    <property type="protein sequence ID" value="KZS19426.1"/>
    <property type="molecule type" value="Genomic_DNA"/>
</dbReference>
<evidence type="ECO:0008006" key="4">
    <source>
        <dbReference type="Google" id="ProtNLM"/>
    </source>
</evidence>
<dbReference type="AlphaFoldDB" id="A0A162Q7I1"/>
<feature type="chain" id="PRO_5007838486" description="Secreted protein" evidence="1">
    <location>
        <begin position="28"/>
        <end position="88"/>
    </location>
</feature>
<evidence type="ECO:0000256" key="1">
    <source>
        <dbReference type="SAM" id="SignalP"/>
    </source>
</evidence>
<proteinExistence type="predicted"/>
<keyword evidence="1" id="KW-0732">Signal</keyword>
<comment type="caution">
    <text evidence="2">The sequence shown here is derived from an EMBL/GenBank/DDBJ whole genome shotgun (WGS) entry which is preliminary data.</text>
</comment>